<feature type="compositionally biased region" description="Polar residues" evidence="1">
    <location>
        <begin position="218"/>
        <end position="230"/>
    </location>
</feature>
<comment type="caution">
    <text evidence="2">The sequence shown here is derived from an EMBL/GenBank/DDBJ whole genome shotgun (WGS) entry which is preliminary data.</text>
</comment>
<dbReference type="Pfam" id="PF09462">
    <property type="entry name" value="Mus7"/>
    <property type="match status" value="1"/>
</dbReference>
<feature type="compositionally biased region" description="Polar residues" evidence="1">
    <location>
        <begin position="524"/>
        <end position="533"/>
    </location>
</feature>
<proteinExistence type="predicted"/>
<reference evidence="2 3" key="1">
    <citation type="submission" date="2015-11" db="EMBL/GenBank/DDBJ databases">
        <title>The genome of Debaryomyces fabryi.</title>
        <authorList>
            <person name="Tafer H."/>
            <person name="Lopandic K."/>
        </authorList>
    </citation>
    <scope>NUCLEOTIDE SEQUENCE [LARGE SCALE GENOMIC DNA]</scope>
    <source>
        <strain evidence="2 3">CBS 789</strain>
    </source>
</reference>
<dbReference type="GO" id="GO:0006281">
    <property type="term" value="P:DNA repair"/>
    <property type="evidence" value="ECO:0007669"/>
    <property type="project" value="InterPro"/>
</dbReference>
<dbReference type="InterPro" id="IPR013220">
    <property type="entry name" value="Mms22_budding_yeast"/>
</dbReference>
<dbReference type="GO" id="GO:0035361">
    <property type="term" value="C:Cul8-RING ubiquitin ligase complex"/>
    <property type="evidence" value="ECO:0007669"/>
    <property type="project" value="InterPro"/>
</dbReference>
<dbReference type="Proteomes" id="UP000054251">
    <property type="component" value="Unassembled WGS sequence"/>
</dbReference>
<dbReference type="RefSeq" id="XP_015465338.1">
    <property type="nucleotide sequence ID" value="XM_015613832.1"/>
</dbReference>
<dbReference type="GO" id="GO:0005634">
    <property type="term" value="C:nucleus"/>
    <property type="evidence" value="ECO:0007669"/>
    <property type="project" value="InterPro"/>
</dbReference>
<feature type="compositionally biased region" description="Basic and acidic residues" evidence="1">
    <location>
        <begin position="85"/>
        <end position="110"/>
    </location>
</feature>
<name>A0A0V1PSM4_9ASCO</name>
<feature type="region of interest" description="Disordered" evidence="1">
    <location>
        <begin position="73"/>
        <end position="110"/>
    </location>
</feature>
<dbReference type="EMBL" id="LMYN01000160">
    <property type="protein sequence ID" value="KRZ99235.1"/>
    <property type="molecule type" value="Genomic_DNA"/>
</dbReference>
<dbReference type="GeneID" id="26842012"/>
<feature type="region of interest" description="Disordered" evidence="1">
    <location>
        <begin position="218"/>
        <end position="253"/>
    </location>
</feature>
<sequence length="1665" mass="194362">MGDYIPDSEDEEDLLLLPGVISHLKVAQTLQSMPEPTRQVISSELRRTRFFELVPEMTPESLREAYTFTVNDLGDSRQHSTTGDRSTHTEEEGDGIRHNSDQIDNGDLGKIRHDLDRDDIEMLQESSINQSSRRGLRKRNFASTHPYIADQAHWLGLSSINSLNELYHETPDLDAIVRLLNQIYLKKKSRYSSDEKYKAKNFYAFLGKRPGFIKDQELSSQFTEDSSQPSFPKETNNRTESNENNISNDSDLGESDSSILFLNRKNHSIIVDDEDEEPADAHVLMDDPLSTDESEDSDIMVRVGGKFRKERNVLRGTLPESAKRLDLYRSKKSKIDRKKRNNNNYRKGLAIKKSNVSNNRDNILENELMSFVDDNDYYEEPPAFYHNFEPLEYQNDLLLMDTDNADSDESINVFSDISESSNTGIYDDYNSKSFEGDIDNTDFQKIQNGVNEDLRTDYYGGVHLLSKYDDDSDSVIEDNRVDPQFVYPSITRNHKVTGNKRKTNKKSRNAAQTLDKWNPTAVTGNAKRQMSNGSGTGIRKQKLNKRQTKIVGLSSKGFDKVSFGKLRKKRIGSSDKEMNNKKKGYSKVANVIDTSMNPKKSQKDMLITDYYFLRTPNISTTIFEAESTNRFVKTKDTRFSYNQRGILPSHLQYAEKSDKLYEDEISNTIIFDDIDMNKIHSLKFGVCPICNTDSSVIILMGEKYSFTLIDKTDSNVRSEMLLLQLAKLLNDLKIYSNEDLNKEIQQSLKGIIKWFLILQENPSENAWTYLLHILDDMSKVKKKDNISSKLSFFPYFLLLYYIFIQVSQRDILDKQTIELRYTDYNRYCVKYWTLYFQFTDIDSLTNDELLLLNFQSLHFMYLLFQNNDEIWWPVINKALNRLISLRLAPMGIFDMLYYIASLIPPSRCNWSSFYIIYNAHKSDDNSDFHNRFIETIYSLNEKYSWTFEEKLITTIYSTITARKFSNFDDEKTGPELIDILITRDSIPNTSFFEKFMHLLYCYVSSLPYGGNKKRLISKLFTSSHYHYQKGSRSFAMFVNRFNFILLLSQLSDVDLRNQVLDLVQQVKSSNDIKMYNITNEGLQTYSNIAASKSKSLPVDSYQIMVETMIDLYTSLPGIQRIWEQLLINIEKYFLPDINSTFAFNNHFNFFALVRRLEFNKFTDLISVSLVKLLLKAVTNIIKAEQFNISEKNSELIYIVQEKYFSFLHTHMGRFPFLNQLTEDRTTEIIEESIRVWIRCNSLLKEVNWNVLVLQKYPYIGNSYLRERFVLFFYNELLLFTSLSNHIDSIILALLKSLALFFTSPYLALIINLLMKSHHRLFIFKKEHVPEQLTSFQMLNYKLLIASNIIFNLAEDDILSKATKIIYLEELIKSLNEEYNKYFESTSYVEYCRKLVETVQKYCAEFIQSIDEYGSLSRKLGIKHLESNEYRWHILPLKEKLTCLNNEISSAVFFQKDARSILDEYITLESFDLVYHLISIYMKSVTNFQQDKWIFISQLMEYIYSKLLDYKILISDKLYKNFLRLLVDLGSLRRKVEGRFHLYEVYQNKSFIAAFAIFRETYYLYDGYKDRAQIKSTINDFVDMYDDSNTDNYITDLSIPFSSYVLFDIQQPGSEIGGSTVQNTPQDNLNKLKESSDHGYNQLLKIIRPTLSSEFLSTSLPFDISF</sequence>
<organism evidence="2 3">
    <name type="scientific">Debaryomyces fabryi</name>
    <dbReference type="NCBI Taxonomy" id="58627"/>
    <lineage>
        <taxon>Eukaryota</taxon>
        <taxon>Fungi</taxon>
        <taxon>Dikarya</taxon>
        <taxon>Ascomycota</taxon>
        <taxon>Saccharomycotina</taxon>
        <taxon>Pichiomycetes</taxon>
        <taxon>Debaryomycetaceae</taxon>
        <taxon>Debaryomyces</taxon>
    </lineage>
</organism>
<feature type="region of interest" description="Disordered" evidence="1">
    <location>
        <begin position="524"/>
        <end position="544"/>
    </location>
</feature>
<dbReference type="OrthoDB" id="4018542at2759"/>
<keyword evidence="3" id="KW-1185">Reference proteome</keyword>
<accession>A0A0V1PSM4</accession>
<gene>
    <name evidence="2" type="ORF">AC631_05003</name>
</gene>
<dbReference type="InterPro" id="IPR019021">
    <property type="entry name" value="Mms22"/>
</dbReference>
<protein>
    <submittedName>
        <fullName evidence="2">Uncharacterized protein</fullName>
    </submittedName>
</protein>
<dbReference type="GO" id="GO:0031297">
    <property type="term" value="P:replication fork processing"/>
    <property type="evidence" value="ECO:0007669"/>
    <property type="project" value="InterPro"/>
</dbReference>
<evidence type="ECO:0000313" key="3">
    <source>
        <dbReference type="Proteomes" id="UP000054251"/>
    </source>
</evidence>
<evidence type="ECO:0000313" key="2">
    <source>
        <dbReference type="EMBL" id="KRZ99235.1"/>
    </source>
</evidence>
<dbReference type="PIRSF" id="PIRSF007808">
    <property type="entry name" value="MMS22"/>
    <property type="match status" value="1"/>
</dbReference>
<evidence type="ECO:0000256" key="1">
    <source>
        <dbReference type="SAM" id="MobiDB-lite"/>
    </source>
</evidence>